<evidence type="ECO:0000313" key="1">
    <source>
        <dbReference type="EMBL" id="KAK2099953.1"/>
    </source>
</evidence>
<gene>
    <name evidence="1" type="primary">ANO1_2</name>
    <name evidence="1" type="ORF">P7K49_021301</name>
</gene>
<protein>
    <submittedName>
        <fullName evidence="1">Anoctamin-1</fullName>
    </submittedName>
</protein>
<reference evidence="1 2" key="1">
    <citation type="submission" date="2023-05" db="EMBL/GenBank/DDBJ databases">
        <title>B98-5 Cell Line De Novo Hybrid Assembly: An Optical Mapping Approach.</title>
        <authorList>
            <person name="Kananen K."/>
            <person name="Auerbach J.A."/>
            <person name="Kautto E."/>
            <person name="Blachly J.S."/>
        </authorList>
    </citation>
    <scope>NUCLEOTIDE SEQUENCE [LARGE SCALE GENOMIC DNA]</scope>
    <source>
        <strain evidence="1">B95-8</strain>
        <tissue evidence="1">Cell line</tissue>
    </source>
</reference>
<evidence type="ECO:0000313" key="2">
    <source>
        <dbReference type="Proteomes" id="UP001266305"/>
    </source>
</evidence>
<comment type="caution">
    <text evidence="1">The sequence shown here is derived from an EMBL/GenBank/DDBJ whole genome shotgun (WGS) entry which is preliminary data.</text>
</comment>
<sequence length="106" mass="11891">MRIWYNILRGIGKLAVIINSGAALTAVSPAQAFVISFTSDFIPRLVYLYLYSKDGTMHGFVNHTLSSFNVSDFQDGTAPNDPLDLGYEVRICRYCSRPHSLKSHVY</sequence>
<organism evidence="1 2">
    <name type="scientific">Saguinus oedipus</name>
    <name type="common">Cotton-top tamarin</name>
    <name type="synonym">Oedipomidas oedipus</name>
    <dbReference type="NCBI Taxonomy" id="9490"/>
    <lineage>
        <taxon>Eukaryota</taxon>
        <taxon>Metazoa</taxon>
        <taxon>Chordata</taxon>
        <taxon>Craniata</taxon>
        <taxon>Vertebrata</taxon>
        <taxon>Euteleostomi</taxon>
        <taxon>Mammalia</taxon>
        <taxon>Eutheria</taxon>
        <taxon>Euarchontoglires</taxon>
        <taxon>Primates</taxon>
        <taxon>Haplorrhini</taxon>
        <taxon>Platyrrhini</taxon>
        <taxon>Cebidae</taxon>
        <taxon>Callitrichinae</taxon>
        <taxon>Saguinus</taxon>
    </lineage>
</organism>
<dbReference type="Proteomes" id="UP001266305">
    <property type="component" value="Unassembled WGS sequence"/>
</dbReference>
<accession>A0ABQ9UU08</accession>
<name>A0ABQ9UU08_SAGOE</name>
<keyword evidence="2" id="KW-1185">Reference proteome</keyword>
<proteinExistence type="predicted"/>
<dbReference type="EMBL" id="JASSZA010000010">
    <property type="protein sequence ID" value="KAK2099953.1"/>
    <property type="molecule type" value="Genomic_DNA"/>
</dbReference>